<gene>
    <name evidence="1" type="ORF">EXE57_06655</name>
</gene>
<organism evidence="1 2">
    <name type="scientific">Nocardioides euryhalodurans</name>
    <dbReference type="NCBI Taxonomy" id="2518370"/>
    <lineage>
        <taxon>Bacteria</taxon>
        <taxon>Bacillati</taxon>
        <taxon>Actinomycetota</taxon>
        <taxon>Actinomycetes</taxon>
        <taxon>Propionibacteriales</taxon>
        <taxon>Nocardioidaceae</taxon>
        <taxon>Nocardioides</taxon>
    </lineage>
</organism>
<dbReference type="KEGG" id="noy:EXE57_06655"/>
<sequence length="184" mass="19687">MAWTHPPAHRPLTDETTRDGADLLALLDHQHAELRELTAQLPGLGGAARADVFLLLRRRLAVHELLDELVVSPRLAAARGVAPENRGFLDEVEAAEAVPVDGPSFDVALSRLAAALGRHADAWHRLDAPLDGQALTDDEQAAVLAAEQLWEGEGEVHLGQGYRGMAAAVRDQLLHPLATKPVGA</sequence>
<dbReference type="AlphaFoldDB" id="A0A4P7GJD3"/>
<keyword evidence="2" id="KW-1185">Reference proteome</keyword>
<dbReference type="Proteomes" id="UP000294894">
    <property type="component" value="Chromosome"/>
</dbReference>
<evidence type="ECO:0000313" key="1">
    <source>
        <dbReference type="EMBL" id="QBR91993.1"/>
    </source>
</evidence>
<accession>A0A4P7GJD3</accession>
<dbReference type="EMBL" id="CP038267">
    <property type="protein sequence ID" value="QBR91993.1"/>
    <property type="molecule type" value="Genomic_DNA"/>
</dbReference>
<reference evidence="1 2" key="1">
    <citation type="submission" date="2019-03" db="EMBL/GenBank/DDBJ databases">
        <title>Three New Species of Nocardioides, Nocardioides euryhalodurans sp. nov., Nocardioides seonyuensis sp. nov. and Nocardioides eburneoflavus sp. nov., Iolated from Soil.</title>
        <authorList>
            <person name="Roh S.G."/>
            <person name="Lee C."/>
            <person name="Kim M.-K."/>
            <person name="Kim S.B."/>
        </authorList>
    </citation>
    <scope>NUCLEOTIDE SEQUENCE [LARGE SCALE GENOMIC DNA]</scope>
    <source>
        <strain evidence="1 2">MMS17-SY117</strain>
    </source>
</reference>
<evidence type="ECO:0008006" key="3">
    <source>
        <dbReference type="Google" id="ProtNLM"/>
    </source>
</evidence>
<name>A0A4P7GJD3_9ACTN</name>
<dbReference type="RefSeq" id="WP_135075380.1">
    <property type="nucleotide sequence ID" value="NZ_CP038267.1"/>
</dbReference>
<proteinExistence type="predicted"/>
<protein>
    <recommendedName>
        <fullName evidence="3">Hemerythrin domain-containing protein</fullName>
    </recommendedName>
</protein>
<evidence type="ECO:0000313" key="2">
    <source>
        <dbReference type="Proteomes" id="UP000294894"/>
    </source>
</evidence>